<name>A0ABT9FJX8_9GAMM</name>
<dbReference type="Proteomes" id="UP001177212">
    <property type="component" value="Unassembled WGS sequence"/>
</dbReference>
<reference evidence="1" key="1">
    <citation type="submission" date="2023-07" db="EMBL/GenBank/DDBJ databases">
        <title>Genome content predicts the carbon catabolic preferences of heterotrophic bacteria.</title>
        <authorList>
            <person name="Gralka M."/>
        </authorList>
    </citation>
    <scope>NUCLEOTIDE SEQUENCE</scope>
    <source>
        <strain evidence="1">4G09</strain>
    </source>
</reference>
<dbReference type="RefSeq" id="WP_305473465.1">
    <property type="nucleotide sequence ID" value="NZ_JAUYVT010000034.1"/>
</dbReference>
<protein>
    <submittedName>
        <fullName evidence="1">Uncharacterized protein</fullName>
    </submittedName>
</protein>
<sequence length="133" mass="15586">MKQILIVLITFVITSTSADETIEIADRIDWADYPAHFVDTNEYDRKLIHASMLKQAKCSSENSSKWFCTEDYVRIFEGINGSGKKLELWYVCSEKHNIPVQTYYPERLLETVKCIELTWDYETKDFSLELIDT</sequence>
<evidence type="ECO:0000313" key="2">
    <source>
        <dbReference type="Proteomes" id="UP001177212"/>
    </source>
</evidence>
<evidence type="ECO:0000313" key="1">
    <source>
        <dbReference type="EMBL" id="MDP2567100.1"/>
    </source>
</evidence>
<dbReference type="EMBL" id="JAUYVT010000034">
    <property type="protein sequence ID" value="MDP2567100.1"/>
    <property type="molecule type" value="Genomic_DNA"/>
</dbReference>
<organism evidence="1 2">
    <name type="scientific">Pseudoalteromonas marina</name>
    <dbReference type="NCBI Taxonomy" id="267375"/>
    <lineage>
        <taxon>Bacteria</taxon>
        <taxon>Pseudomonadati</taxon>
        <taxon>Pseudomonadota</taxon>
        <taxon>Gammaproteobacteria</taxon>
        <taxon>Alteromonadales</taxon>
        <taxon>Pseudoalteromonadaceae</taxon>
        <taxon>Pseudoalteromonas</taxon>
    </lineage>
</organism>
<keyword evidence="2" id="KW-1185">Reference proteome</keyword>
<comment type="caution">
    <text evidence="1">The sequence shown here is derived from an EMBL/GenBank/DDBJ whole genome shotgun (WGS) entry which is preliminary data.</text>
</comment>
<gene>
    <name evidence="1" type="ORF">Q8W34_20900</name>
</gene>
<accession>A0ABT9FJX8</accession>
<proteinExistence type="predicted"/>